<sequence length="96" mass="10830">MKKVCDVLRVERSAAVVRLHLSGQSNGMAESFVKPMRHDYIAFLNKPDLPTALKHLAAGFEHYNERHLHSALKIPFLYGVQAPDDIANLKVSWCSE</sequence>
<reference evidence="2 3" key="5">
    <citation type="journal article" date="2011" name="ISME J.">
        <title>Dual transcriptional profiling of a bacterial/fungal confrontation: Collimonas fungivorans versus Aspergillus niger.</title>
        <authorList>
            <person name="Mela F."/>
            <person name="Fritsche K."/>
            <person name="de Boer W."/>
            <person name="van Veen J.A."/>
            <person name="de Graaff L.H."/>
            <person name="van den Berg M."/>
            <person name="Leveau J.H."/>
        </authorList>
    </citation>
    <scope>NUCLEOTIDE SEQUENCE [LARGE SCALE GENOMIC DNA]</scope>
    <source>
        <strain evidence="2 3">Ter331</strain>
    </source>
</reference>
<reference evidence="2 3" key="4">
    <citation type="journal article" date="2010" name="Environ. Microbiol.">
        <title>The bacterial genus Collimonas: mycophagy, weathering and other adaptive solutions to life in oligotrophic soil environments.</title>
        <authorList>
            <person name="Leveau J.H."/>
            <person name="Uroz S."/>
            <person name="de Boer W."/>
        </authorList>
    </citation>
    <scope>NUCLEOTIDE SEQUENCE [LARGE SCALE GENOMIC DNA]</scope>
    <source>
        <strain evidence="2 3">Ter331</strain>
    </source>
</reference>
<dbReference type="SUPFAM" id="SSF53098">
    <property type="entry name" value="Ribonuclease H-like"/>
    <property type="match status" value="1"/>
</dbReference>
<dbReference type="InterPro" id="IPR012337">
    <property type="entry name" value="RNaseH-like_sf"/>
</dbReference>
<organism evidence="2 3">
    <name type="scientific">Collimonas fungivorans (strain Ter331)</name>
    <dbReference type="NCBI Taxonomy" id="1005048"/>
    <lineage>
        <taxon>Bacteria</taxon>
        <taxon>Pseudomonadati</taxon>
        <taxon>Pseudomonadota</taxon>
        <taxon>Betaproteobacteria</taxon>
        <taxon>Burkholderiales</taxon>
        <taxon>Oxalobacteraceae</taxon>
        <taxon>Collimonas</taxon>
    </lineage>
</organism>
<reference evidence="3" key="6">
    <citation type="submission" date="2011-05" db="EMBL/GenBank/DDBJ databases">
        <title>Complete sequence of Collimonas fungivorans Ter331.</title>
        <authorList>
            <person name="Leveau J.H."/>
        </authorList>
    </citation>
    <scope>NUCLEOTIDE SEQUENCE [LARGE SCALE GENOMIC DNA]</scope>
    <source>
        <strain evidence="3">Ter331</strain>
    </source>
</reference>
<dbReference type="eggNOG" id="COG2801">
    <property type="taxonomic scope" value="Bacteria"/>
</dbReference>
<dbReference type="InterPro" id="IPR001584">
    <property type="entry name" value="Integrase_cat-core"/>
</dbReference>
<accession>G0AIZ4</accession>
<evidence type="ECO:0000313" key="3">
    <source>
        <dbReference type="Proteomes" id="UP000008392"/>
    </source>
</evidence>
<evidence type="ECO:0000259" key="1">
    <source>
        <dbReference type="Pfam" id="PF13683"/>
    </source>
</evidence>
<keyword evidence="3" id="KW-1185">Reference proteome</keyword>
<dbReference type="GO" id="GO:0015074">
    <property type="term" value="P:DNA integration"/>
    <property type="evidence" value="ECO:0007669"/>
    <property type="project" value="InterPro"/>
</dbReference>
<feature type="domain" description="Integrase catalytic" evidence="1">
    <location>
        <begin position="24"/>
        <end position="73"/>
    </location>
</feature>
<dbReference type="AlphaFoldDB" id="G0AIZ4"/>
<dbReference type="EMBL" id="CP002745">
    <property type="protein sequence ID" value="AEK60927.1"/>
    <property type="molecule type" value="Genomic_DNA"/>
</dbReference>
<reference evidence="2 3" key="1">
    <citation type="journal article" date="2004" name="Environ. Microbiol.">
        <title>Phylogeny-function analysis of (meta)genomic libraries: screening for expression of ribosomal RNA genes by large-insert library fluorescent in situ hybridization (LIL-FISH).</title>
        <authorList>
            <person name="Leveau J.H."/>
            <person name="Gerards S."/>
            <person name="de Boer W."/>
            <person name="van Veen J.A."/>
        </authorList>
    </citation>
    <scope>NUCLEOTIDE SEQUENCE [LARGE SCALE GENOMIC DNA]</scope>
    <source>
        <strain evidence="2 3">Ter331</strain>
    </source>
</reference>
<dbReference type="Proteomes" id="UP000008392">
    <property type="component" value="Chromosome"/>
</dbReference>
<protein>
    <submittedName>
        <fullName evidence="2">Integrase, catalytic region</fullName>
    </submittedName>
</protein>
<reference evidence="2 3" key="2">
    <citation type="journal article" date="2006" name="J. Microbiol. Methods">
        <title>Genomic flank-sequencing of plasposon insertion sites for rapid identification of functional genes.</title>
        <authorList>
            <person name="Leveau J.H."/>
            <person name="Gerards S."/>
            <person name="Fritsche K."/>
            <person name="Zondag G."/>
            <person name="van Veen J.A."/>
        </authorList>
    </citation>
    <scope>NUCLEOTIDE SEQUENCE [LARGE SCALE GENOMIC DNA]</scope>
    <source>
        <strain evidence="2 3">Ter331</strain>
    </source>
</reference>
<dbReference type="KEGG" id="cfu:CFU_1095"/>
<proteinExistence type="predicted"/>
<reference evidence="2 3" key="3">
    <citation type="journal article" date="2008" name="FEMS Microbiol. Ecol.">
        <title>Identification and characterization of genes underlying chitinolysis in Collimonas fungivorans Ter331.</title>
        <authorList>
            <person name="Fritsche K."/>
            <person name="de Boer W."/>
            <person name="Gerards S."/>
            <person name="van den Berg M."/>
            <person name="van Veen J.A."/>
            <person name="Leveau J.H."/>
        </authorList>
    </citation>
    <scope>NUCLEOTIDE SEQUENCE [LARGE SCALE GENOMIC DNA]</scope>
    <source>
        <strain evidence="2 3">Ter331</strain>
    </source>
</reference>
<dbReference type="Pfam" id="PF13683">
    <property type="entry name" value="rve_3"/>
    <property type="match status" value="1"/>
</dbReference>
<dbReference type="STRING" id="1005048.CFU_1095"/>
<dbReference type="HOGENOM" id="CLU_2354911_0_0_4"/>
<gene>
    <name evidence="2" type="ordered locus">CFU_1095</name>
</gene>
<evidence type="ECO:0000313" key="2">
    <source>
        <dbReference type="EMBL" id="AEK60927.1"/>
    </source>
</evidence>
<name>G0AIZ4_COLFT</name>